<dbReference type="SUPFAM" id="SSF48264">
    <property type="entry name" value="Cytochrome P450"/>
    <property type="match status" value="1"/>
</dbReference>
<comment type="caution">
    <text evidence="7">The sequence shown here is derived from an EMBL/GenBank/DDBJ whole genome shotgun (WGS) entry which is preliminary data.</text>
</comment>
<keyword evidence="6" id="KW-1133">Transmembrane helix</keyword>
<dbReference type="InterPro" id="IPR001128">
    <property type="entry name" value="Cyt_P450"/>
</dbReference>
<evidence type="ECO:0000256" key="2">
    <source>
        <dbReference type="ARBA" id="ARBA00010617"/>
    </source>
</evidence>
<dbReference type="Pfam" id="PF00067">
    <property type="entry name" value="p450"/>
    <property type="match status" value="1"/>
</dbReference>
<keyword evidence="6" id="KW-0812">Transmembrane</keyword>
<dbReference type="Gene3D" id="1.10.630.10">
    <property type="entry name" value="Cytochrome P450"/>
    <property type="match status" value="1"/>
</dbReference>
<dbReference type="GO" id="GO:0004497">
    <property type="term" value="F:monooxygenase activity"/>
    <property type="evidence" value="ECO:0007669"/>
    <property type="project" value="InterPro"/>
</dbReference>
<evidence type="ECO:0000256" key="6">
    <source>
        <dbReference type="SAM" id="Phobius"/>
    </source>
</evidence>
<accession>A0A9P9W7Z6</accession>
<dbReference type="PANTHER" id="PTHR24305">
    <property type="entry name" value="CYTOCHROME P450"/>
    <property type="match status" value="1"/>
</dbReference>
<keyword evidence="8" id="KW-1185">Reference proteome</keyword>
<dbReference type="InterPro" id="IPR050121">
    <property type="entry name" value="Cytochrome_P450_monoxygenase"/>
</dbReference>
<dbReference type="PANTHER" id="PTHR24305:SF210">
    <property type="entry name" value="CYTOCHROME P450 MONOOXYGENASE ASQL-RELATED"/>
    <property type="match status" value="1"/>
</dbReference>
<comment type="cofactor">
    <cofactor evidence="1">
        <name>heme</name>
        <dbReference type="ChEBI" id="CHEBI:30413"/>
    </cofactor>
</comment>
<name>A0A9P9W7Z6_9PEZI</name>
<dbReference type="Proteomes" id="UP000829685">
    <property type="component" value="Unassembled WGS sequence"/>
</dbReference>
<dbReference type="EMBL" id="JAFIMR010000085">
    <property type="protein sequence ID" value="KAI1848516.1"/>
    <property type="molecule type" value="Genomic_DNA"/>
</dbReference>
<organism evidence="7 8">
    <name type="scientific">Neoarthrinium moseri</name>
    <dbReference type="NCBI Taxonomy" id="1658444"/>
    <lineage>
        <taxon>Eukaryota</taxon>
        <taxon>Fungi</taxon>
        <taxon>Dikarya</taxon>
        <taxon>Ascomycota</taxon>
        <taxon>Pezizomycotina</taxon>
        <taxon>Sordariomycetes</taxon>
        <taxon>Xylariomycetidae</taxon>
        <taxon>Amphisphaeriales</taxon>
        <taxon>Apiosporaceae</taxon>
        <taxon>Neoarthrinium</taxon>
    </lineage>
</organism>
<evidence type="ECO:0000313" key="8">
    <source>
        <dbReference type="Proteomes" id="UP000829685"/>
    </source>
</evidence>
<comment type="similarity">
    <text evidence="2">Belongs to the cytochrome P450 family.</text>
</comment>
<evidence type="ECO:0000256" key="4">
    <source>
        <dbReference type="ARBA" id="ARBA00022723"/>
    </source>
</evidence>
<sequence>MEVQWPWLIVTTMIAYAVIRPMYLLFFHPASRFPGPKLAATSHAVYVYYWIRGRWPWFQEAMVEKYGDVVRVAPNELVFLNPKAATGQLFEALPSIMDHTLSRELDIYGPAMKSQEIFQKTDMMDFGSGDLGLTWENDPAKHREVARKILPAFSSKAIKAKEPILQSYIDLFVSRMREVGGLAGGLEMSQWLIWLCADIAADLAFGRETHHVRDGKSSDFIDTLRATSFPGTLWQLSGKFPLVAPFAFFFVPLKTLLSMPKTFKAVSEQVQARIASRGNTKHPDYMDYMVSPEGPVPTSKKELTHIEQVALQMFIAGFDPMQVTFFASIYFLVQNLQACSRLTKEIRDTFSNYDDITPEALSSLKYLHAFIQETLRMHPVGSNGLPRISPGATVDGVYVPKGVSLFGRSATIHVQAMSPGITLPSRLSVSSALSLRLVVRDFSTNLANFDQNAGYPMITLYMIPRLRMTT</sequence>
<proteinExistence type="inferred from homology"/>
<dbReference type="InterPro" id="IPR036396">
    <property type="entry name" value="Cyt_P450_sf"/>
</dbReference>
<protein>
    <recommendedName>
        <fullName evidence="9">Cytochrome P450</fullName>
    </recommendedName>
</protein>
<feature type="transmembrane region" description="Helical" evidence="6">
    <location>
        <begin position="6"/>
        <end position="27"/>
    </location>
</feature>
<dbReference type="GO" id="GO:0005506">
    <property type="term" value="F:iron ion binding"/>
    <property type="evidence" value="ECO:0007669"/>
    <property type="project" value="InterPro"/>
</dbReference>
<keyword evidence="5" id="KW-0408">Iron</keyword>
<evidence type="ECO:0000256" key="1">
    <source>
        <dbReference type="ARBA" id="ARBA00001971"/>
    </source>
</evidence>
<evidence type="ECO:0000313" key="7">
    <source>
        <dbReference type="EMBL" id="KAI1848516.1"/>
    </source>
</evidence>
<dbReference type="GO" id="GO:0016705">
    <property type="term" value="F:oxidoreductase activity, acting on paired donors, with incorporation or reduction of molecular oxygen"/>
    <property type="evidence" value="ECO:0007669"/>
    <property type="project" value="InterPro"/>
</dbReference>
<evidence type="ECO:0000256" key="5">
    <source>
        <dbReference type="ARBA" id="ARBA00023004"/>
    </source>
</evidence>
<gene>
    <name evidence="7" type="ORF">JX265_013799</name>
</gene>
<evidence type="ECO:0000256" key="3">
    <source>
        <dbReference type="ARBA" id="ARBA00022617"/>
    </source>
</evidence>
<keyword evidence="6" id="KW-0472">Membrane</keyword>
<reference evidence="7" key="1">
    <citation type="submission" date="2021-03" db="EMBL/GenBank/DDBJ databases">
        <title>Revisited historic fungal species revealed as producer of novel bioactive compounds through whole genome sequencing and comparative genomics.</title>
        <authorList>
            <person name="Vignolle G.A."/>
            <person name="Hochenegger N."/>
            <person name="Mach R.L."/>
            <person name="Mach-Aigner A.R."/>
            <person name="Javad Rahimi M."/>
            <person name="Salim K.A."/>
            <person name="Chan C.M."/>
            <person name="Lim L.B.L."/>
            <person name="Cai F."/>
            <person name="Druzhinina I.S."/>
            <person name="U'Ren J.M."/>
            <person name="Derntl C."/>
        </authorList>
    </citation>
    <scope>NUCLEOTIDE SEQUENCE</scope>
    <source>
        <strain evidence="7">TUCIM 5799</strain>
    </source>
</reference>
<keyword evidence="4" id="KW-0479">Metal-binding</keyword>
<dbReference type="AlphaFoldDB" id="A0A9P9W7Z6"/>
<evidence type="ECO:0008006" key="9">
    <source>
        <dbReference type="Google" id="ProtNLM"/>
    </source>
</evidence>
<keyword evidence="3" id="KW-0349">Heme</keyword>
<dbReference type="GO" id="GO:0020037">
    <property type="term" value="F:heme binding"/>
    <property type="evidence" value="ECO:0007669"/>
    <property type="project" value="InterPro"/>
</dbReference>